<name>A0A1Y5I218_OSTTA</name>
<organism evidence="1">
    <name type="scientific">Ostreococcus tauri</name>
    <name type="common">Marine green alga</name>
    <dbReference type="NCBI Taxonomy" id="70448"/>
    <lineage>
        <taxon>Eukaryota</taxon>
        <taxon>Viridiplantae</taxon>
        <taxon>Chlorophyta</taxon>
        <taxon>Mamiellophyceae</taxon>
        <taxon>Mamiellales</taxon>
        <taxon>Bathycoccaceae</taxon>
        <taxon>Ostreococcus</taxon>
    </lineage>
</organism>
<dbReference type="eggNOG" id="ENOG502SVJJ">
    <property type="taxonomic scope" value="Eukaryota"/>
</dbReference>
<gene>
    <name evidence="1" type="ORF">BE221DRAFT_142410</name>
</gene>
<reference evidence="1" key="1">
    <citation type="submission" date="2017-04" db="EMBL/GenBank/DDBJ databases">
        <title>Population genomics of picophytoplankton unveils novel chromosome hypervariability.</title>
        <authorList>
            <consortium name="DOE Joint Genome Institute"/>
            <person name="Blanc-Mathieu R."/>
            <person name="Krasovec M."/>
            <person name="Hebrard M."/>
            <person name="Yau S."/>
            <person name="Desgranges E."/>
            <person name="Martin J."/>
            <person name="Schackwitz W."/>
            <person name="Kuo A."/>
            <person name="Salin G."/>
            <person name="Donnadieu C."/>
            <person name="Desdevises Y."/>
            <person name="Sanchez-Ferandin S."/>
            <person name="Moreau H."/>
            <person name="Rivals E."/>
            <person name="Grigoriev I.V."/>
            <person name="Grimsley N."/>
            <person name="Eyre-Walker A."/>
            <person name="Piganeau G."/>
        </authorList>
    </citation>
    <scope>NUCLEOTIDE SEQUENCE [LARGE SCALE GENOMIC DNA]</scope>
    <source>
        <strain evidence="1">RCC 1115</strain>
    </source>
</reference>
<accession>A0A1Y5I218</accession>
<dbReference type="AlphaFoldDB" id="A0A1Y5I218"/>
<proteinExistence type="predicted"/>
<dbReference type="EMBL" id="KZ155838">
    <property type="protein sequence ID" value="OUS42767.1"/>
    <property type="molecule type" value="Genomic_DNA"/>
</dbReference>
<evidence type="ECO:0000313" key="1">
    <source>
        <dbReference type="EMBL" id="OUS42767.1"/>
    </source>
</evidence>
<dbReference type="Proteomes" id="UP000195557">
    <property type="component" value="Unassembled WGS sequence"/>
</dbReference>
<sequence>MRADARDDALRDDAFDALVAFVDAYVKIVDAGEEPTSELWSSSDETFEDGTGDRATRASLTSAFWCPVDAFDAPRCAVEAAIGALARSGRATASTARIVGAEWWIQDVAHDEPPKVYHTDCDVVMCDDGSSKRSHPTSASVLYVAGDRGGGATCVFDQTTSRANAGELEPTTPSVVCACGVKKNRFFVFDGDRWHGVLHDASEFRGQRVTLLVNWWTSRPAGARSLPKRFVVDGGRCAVAQSGSMTKVERTVVSGRAFADDASSWSAQRLPTDAASGVVEYRYEAP</sequence>
<protein>
    <submittedName>
        <fullName evidence="1">Uncharacterized protein</fullName>
    </submittedName>
</protein>